<dbReference type="PANTHER" id="PTHR33452:SF1">
    <property type="entry name" value="INNER MEMBRANE PROTEIN YPHA-RELATED"/>
    <property type="match status" value="1"/>
</dbReference>
<evidence type="ECO:0000256" key="5">
    <source>
        <dbReference type="ARBA" id="ARBA00022989"/>
    </source>
</evidence>
<keyword evidence="3" id="KW-1003">Cell membrane</keyword>
<organism evidence="8 9">
    <name type="scientific">Mangrovimicrobium sediminis</name>
    <dbReference type="NCBI Taxonomy" id="2562682"/>
    <lineage>
        <taxon>Bacteria</taxon>
        <taxon>Pseudomonadati</taxon>
        <taxon>Pseudomonadota</taxon>
        <taxon>Gammaproteobacteria</taxon>
        <taxon>Cellvibrionales</taxon>
        <taxon>Halieaceae</taxon>
        <taxon>Mangrovimicrobium</taxon>
    </lineage>
</organism>
<dbReference type="AlphaFoldDB" id="A0A4Z0M1Y9"/>
<keyword evidence="4 7" id="KW-0812">Transmembrane</keyword>
<evidence type="ECO:0000256" key="4">
    <source>
        <dbReference type="ARBA" id="ARBA00022692"/>
    </source>
</evidence>
<protein>
    <submittedName>
        <fullName evidence="8">DoxX family protein</fullName>
    </submittedName>
</protein>
<comment type="caution">
    <text evidence="8">The sequence shown here is derived from an EMBL/GenBank/DDBJ whole genome shotgun (WGS) entry which is preliminary data.</text>
</comment>
<evidence type="ECO:0000256" key="2">
    <source>
        <dbReference type="ARBA" id="ARBA00006679"/>
    </source>
</evidence>
<comment type="similarity">
    <text evidence="2">Belongs to the DoxX family.</text>
</comment>
<evidence type="ECO:0000256" key="3">
    <source>
        <dbReference type="ARBA" id="ARBA00022475"/>
    </source>
</evidence>
<evidence type="ECO:0000313" key="8">
    <source>
        <dbReference type="EMBL" id="TGD73295.1"/>
    </source>
</evidence>
<feature type="transmembrane region" description="Helical" evidence="7">
    <location>
        <begin position="62"/>
        <end position="84"/>
    </location>
</feature>
<dbReference type="InterPro" id="IPR032808">
    <property type="entry name" value="DoxX"/>
</dbReference>
<feature type="transmembrane region" description="Helical" evidence="7">
    <location>
        <begin position="91"/>
        <end position="112"/>
    </location>
</feature>
<proteinExistence type="inferred from homology"/>
<dbReference type="InterPro" id="IPR051907">
    <property type="entry name" value="DoxX-like_oxidoreductase"/>
</dbReference>
<reference evidence="8 9" key="1">
    <citation type="submission" date="2019-04" db="EMBL/GenBank/DDBJ databases">
        <title>Taxonomy of novel Haliea sp. from mangrove soil of West Coast of India.</title>
        <authorList>
            <person name="Verma A."/>
            <person name="Kumar P."/>
            <person name="Krishnamurthi S."/>
        </authorList>
    </citation>
    <scope>NUCLEOTIDE SEQUENCE [LARGE SCALE GENOMIC DNA]</scope>
    <source>
        <strain evidence="8 9">SAOS-164</strain>
    </source>
</reference>
<dbReference type="GO" id="GO:0005886">
    <property type="term" value="C:plasma membrane"/>
    <property type="evidence" value="ECO:0007669"/>
    <property type="project" value="UniProtKB-SubCell"/>
</dbReference>
<name>A0A4Z0M1Y9_9GAMM</name>
<dbReference type="Proteomes" id="UP000298050">
    <property type="component" value="Unassembled WGS sequence"/>
</dbReference>
<evidence type="ECO:0000256" key="7">
    <source>
        <dbReference type="SAM" id="Phobius"/>
    </source>
</evidence>
<keyword evidence="6 7" id="KW-0472">Membrane</keyword>
<evidence type="ECO:0000256" key="1">
    <source>
        <dbReference type="ARBA" id="ARBA00004651"/>
    </source>
</evidence>
<keyword evidence="5 7" id="KW-1133">Transmembrane helix</keyword>
<dbReference type="Pfam" id="PF07681">
    <property type="entry name" value="DoxX"/>
    <property type="match status" value="1"/>
</dbReference>
<dbReference type="OrthoDB" id="346004at2"/>
<gene>
    <name evidence="8" type="ORF">E4634_09665</name>
</gene>
<dbReference type="PANTHER" id="PTHR33452">
    <property type="entry name" value="OXIDOREDUCTASE CATD-RELATED"/>
    <property type="match status" value="1"/>
</dbReference>
<dbReference type="RefSeq" id="WP_135443329.1">
    <property type="nucleotide sequence ID" value="NZ_SRLE01000007.1"/>
</dbReference>
<dbReference type="EMBL" id="SRLE01000007">
    <property type="protein sequence ID" value="TGD73295.1"/>
    <property type="molecule type" value="Genomic_DNA"/>
</dbReference>
<evidence type="ECO:0000313" key="9">
    <source>
        <dbReference type="Proteomes" id="UP000298050"/>
    </source>
</evidence>
<evidence type="ECO:0000256" key="6">
    <source>
        <dbReference type="ARBA" id="ARBA00023136"/>
    </source>
</evidence>
<accession>A0A4Z0M1Y9</accession>
<comment type="subcellular location">
    <subcellularLocation>
        <location evidence="1">Cell membrane</location>
        <topology evidence="1">Multi-pass membrane protein</topology>
    </subcellularLocation>
</comment>
<keyword evidence="9" id="KW-1185">Reference proteome</keyword>
<sequence>MNKAITDTLLASSGGYAALLLRVPTGIILAGHGSQKLFGWFGGYGLEGTGQWMASIGLEPGYLMALLAGSAEFFGGLALVLGLLTRPAALVTAFTMLVAILSVHIGNGLFLANNGYEFGLSLLAATAALVIQGAGEISLDGLLHKALAGGSSQRSSLLGRPAVRGA</sequence>